<gene>
    <name evidence="2" type="ORF">ACFODX_12560</name>
</gene>
<sequence>MPSQRAALPVFILLLLLAVVAYWWWASRHPQPEPLPLMHPGAMMVDKALVDESSELLQQAEAILVTVPETAKGNSGNQAANQANTPARVGSDQSPWQLAQAESGQSLPLPEGISIYEPVTLDSQAPLPLPGEQLTLPLPDGDSIQVTVAKSTRLENGDYSWSGHLDGDNYPVVMTYGAGLAFATITTPKGSYSLEARDGNGWVYKNPAEVELTQPGKNDYLEVPEEELRQHSLHNHD</sequence>
<evidence type="ECO:0000256" key="1">
    <source>
        <dbReference type="SAM" id="MobiDB-lite"/>
    </source>
</evidence>
<name>A0ABV7FFJ1_9GAMM</name>
<reference evidence="3" key="1">
    <citation type="journal article" date="2019" name="Int. J. Syst. Evol. Microbiol.">
        <title>The Global Catalogue of Microorganisms (GCM) 10K type strain sequencing project: providing services to taxonomists for standard genome sequencing and annotation.</title>
        <authorList>
            <consortium name="The Broad Institute Genomics Platform"/>
            <consortium name="The Broad Institute Genome Sequencing Center for Infectious Disease"/>
            <person name="Wu L."/>
            <person name="Ma J."/>
        </authorList>
    </citation>
    <scope>NUCLEOTIDE SEQUENCE [LARGE SCALE GENOMIC DNA]</scope>
    <source>
        <strain evidence="3">KCTC 52237</strain>
    </source>
</reference>
<organism evidence="2 3">
    <name type="scientific">Cellvibrio fontiphilus</name>
    <dbReference type="NCBI Taxonomy" id="1815559"/>
    <lineage>
        <taxon>Bacteria</taxon>
        <taxon>Pseudomonadati</taxon>
        <taxon>Pseudomonadota</taxon>
        <taxon>Gammaproteobacteria</taxon>
        <taxon>Cellvibrionales</taxon>
        <taxon>Cellvibrionaceae</taxon>
        <taxon>Cellvibrio</taxon>
    </lineage>
</organism>
<protein>
    <submittedName>
        <fullName evidence="2">Uncharacterized protein</fullName>
    </submittedName>
</protein>
<dbReference type="EMBL" id="JBHRTF010000004">
    <property type="protein sequence ID" value="MFC3116396.1"/>
    <property type="molecule type" value="Genomic_DNA"/>
</dbReference>
<evidence type="ECO:0000313" key="3">
    <source>
        <dbReference type="Proteomes" id="UP001595555"/>
    </source>
</evidence>
<proteinExistence type="predicted"/>
<evidence type="ECO:0000313" key="2">
    <source>
        <dbReference type="EMBL" id="MFC3116396.1"/>
    </source>
</evidence>
<dbReference type="Proteomes" id="UP001595555">
    <property type="component" value="Unassembled WGS sequence"/>
</dbReference>
<feature type="region of interest" description="Disordered" evidence="1">
    <location>
        <begin position="72"/>
        <end position="103"/>
    </location>
</feature>
<feature type="compositionally biased region" description="Polar residues" evidence="1">
    <location>
        <begin position="91"/>
        <end position="103"/>
    </location>
</feature>
<dbReference type="RefSeq" id="WP_378119600.1">
    <property type="nucleotide sequence ID" value="NZ_JBHRTF010000004.1"/>
</dbReference>
<keyword evidence="3" id="KW-1185">Reference proteome</keyword>
<comment type="caution">
    <text evidence="2">The sequence shown here is derived from an EMBL/GenBank/DDBJ whole genome shotgun (WGS) entry which is preliminary data.</text>
</comment>
<accession>A0ABV7FFJ1</accession>